<dbReference type="PANTHER" id="PTHR35861">
    <property type="match status" value="1"/>
</dbReference>
<evidence type="ECO:0000259" key="3">
    <source>
        <dbReference type="Pfam" id="PF17482"/>
    </source>
</evidence>
<feature type="domain" description="Tail sheath protein C-terminal" evidence="3">
    <location>
        <begin position="276"/>
        <end position="377"/>
    </location>
</feature>
<dbReference type="InterPro" id="IPR054564">
    <property type="entry name" value="Gp18_domIII_N"/>
</dbReference>
<evidence type="ECO:0000259" key="4">
    <source>
        <dbReference type="Pfam" id="PF22671"/>
    </source>
</evidence>
<dbReference type="PANTHER" id="PTHR35861:SF1">
    <property type="entry name" value="PHAGE TAIL SHEATH PROTEIN"/>
    <property type="match status" value="1"/>
</dbReference>
<dbReference type="InterPro" id="IPR020287">
    <property type="entry name" value="Tail_sheath_C"/>
</dbReference>
<feature type="domain" description="Tail sheath protein Gp18-like" evidence="4">
    <location>
        <begin position="28"/>
        <end position="87"/>
    </location>
</feature>
<dbReference type="OrthoDB" id="9767864at2"/>
<dbReference type="EMBL" id="SMOD01000037">
    <property type="protein sequence ID" value="TDG03707.1"/>
    <property type="molecule type" value="Genomic_DNA"/>
</dbReference>
<dbReference type="Pfam" id="PF04984">
    <property type="entry name" value="Phage_sheath_1"/>
    <property type="match status" value="1"/>
</dbReference>
<comment type="similarity">
    <text evidence="1">Belongs to the myoviridae tail sheath protein family.</text>
</comment>
<comment type="caution">
    <text evidence="5">The sequence shown here is derived from an EMBL/GenBank/DDBJ whole genome shotgun (WGS) entry which is preliminary data.</text>
</comment>
<dbReference type="Proteomes" id="UP000295606">
    <property type="component" value="Unassembled WGS sequence"/>
</dbReference>
<evidence type="ECO:0000313" key="6">
    <source>
        <dbReference type="Proteomes" id="UP000295606"/>
    </source>
</evidence>
<feature type="domain" description="Tail sheath protein subtilisin-like" evidence="2">
    <location>
        <begin position="109"/>
        <end position="274"/>
    </location>
</feature>
<proteinExistence type="inferred from homology"/>
<dbReference type="RefSeq" id="WP_124261681.1">
    <property type="nucleotide sequence ID" value="NZ_SMOD01000037.1"/>
</dbReference>
<sequence length="390" mass="42315">MAQDYHHGVRVLEINDGTRPIRTVSTAVLGLVATAEDADAATFPLNTPVLITNVNSALGKAGTKGTLYKALKAISLQTKPVTVVVRVAEGADDAETTSNVIGTVTAEGKYTGAMALMTAQTKFGVKPRILGAPFLDTQAVTNQLATIAQSVRGFVYAFANGCKTKEEATTYRKQFGQREVMVIWPNFTAWDDTANADVEYPAVAFAMGLRAKIDNDTGWHKTLSNVVVNGATGITADVSWDLQDPATDAGYLNEQDVTTLVNRDGYRFWGSRTCTDDTNFAFENYTRTAQVIADSIAEAQAPIVDGPLNPSLPRDIIESINAKFRSWTSLGYLIGGSSWWDAEPNTTDELKSGGAYIDYDYTPVPPLENLKLRQRITDRYLADFASRVTA</sequence>
<dbReference type="AlphaFoldDB" id="A0A4R5L6S8"/>
<dbReference type="InterPro" id="IPR052042">
    <property type="entry name" value="Tail_sheath_structural"/>
</dbReference>
<evidence type="ECO:0000313" key="5">
    <source>
        <dbReference type="EMBL" id="TDG03707.1"/>
    </source>
</evidence>
<evidence type="ECO:0000259" key="2">
    <source>
        <dbReference type="Pfam" id="PF04984"/>
    </source>
</evidence>
<accession>A0A4R5L6S8</accession>
<dbReference type="InterPro" id="IPR035089">
    <property type="entry name" value="Phage_sheath_subtilisin"/>
</dbReference>
<protein>
    <submittedName>
        <fullName evidence="5">Phage tail sheath protein</fullName>
    </submittedName>
</protein>
<dbReference type="Pfam" id="PF22671">
    <property type="entry name" value="Gp18_domIII_N"/>
    <property type="match status" value="1"/>
</dbReference>
<dbReference type="Pfam" id="PF17482">
    <property type="entry name" value="Phage_sheath_1C"/>
    <property type="match status" value="1"/>
</dbReference>
<name>A0A4R5L6S8_9BURK</name>
<organism evidence="5 6">
    <name type="scientific">Paraburkholderia guartelaensis</name>
    <dbReference type="NCBI Taxonomy" id="2546446"/>
    <lineage>
        <taxon>Bacteria</taxon>
        <taxon>Pseudomonadati</taxon>
        <taxon>Pseudomonadota</taxon>
        <taxon>Betaproteobacteria</taxon>
        <taxon>Burkholderiales</taxon>
        <taxon>Burkholderiaceae</taxon>
        <taxon>Paraburkholderia</taxon>
    </lineage>
</organism>
<gene>
    <name evidence="5" type="ORF">E1N52_33560</name>
</gene>
<evidence type="ECO:0000256" key="1">
    <source>
        <dbReference type="ARBA" id="ARBA00008005"/>
    </source>
</evidence>
<reference evidence="5 6" key="1">
    <citation type="submission" date="2019-03" db="EMBL/GenBank/DDBJ databases">
        <title>Paraburkholderia sp. isolated from native Mimosa gymnas in Guartela State Park, Brazil.</title>
        <authorList>
            <person name="Paulitsch F."/>
            <person name="Hungria M."/>
            <person name="Delamuta J.R.M."/>
            <person name="Ribeiro R.A."/>
            <person name="Dall'Agnol R."/>
            <person name="Silva J.S.B."/>
        </authorList>
    </citation>
    <scope>NUCLEOTIDE SEQUENCE [LARGE SCALE GENOMIC DNA]</scope>
    <source>
        <strain evidence="5 6">CNPSo 3008</strain>
    </source>
</reference>